<feature type="compositionally biased region" description="Low complexity" evidence="1">
    <location>
        <begin position="467"/>
        <end position="476"/>
    </location>
</feature>
<dbReference type="Gene3D" id="2.120.10.30">
    <property type="entry name" value="TolB, C-terminal domain"/>
    <property type="match status" value="1"/>
</dbReference>
<accession>A0A016SUM9</accession>
<feature type="compositionally biased region" description="Basic residues" evidence="1">
    <location>
        <begin position="456"/>
        <end position="466"/>
    </location>
</feature>
<gene>
    <name evidence="2" type="primary">Acey_s0175.g489</name>
    <name evidence="2" type="ORF">Y032_0175g489</name>
</gene>
<dbReference type="PANTHER" id="PTHR40326">
    <property type="entry name" value="PROTEIN CBG10816"/>
    <property type="match status" value="1"/>
</dbReference>
<reference evidence="3" key="1">
    <citation type="journal article" date="2015" name="Nat. Genet.">
        <title>The genome and transcriptome of the zoonotic hookworm Ancylostoma ceylanicum identify infection-specific gene families.</title>
        <authorList>
            <person name="Schwarz E.M."/>
            <person name="Hu Y."/>
            <person name="Antoshechkin I."/>
            <person name="Miller M.M."/>
            <person name="Sternberg P.W."/>
            <person name="Aroian R.V."/>
        </authorList>
    </citation>
    <scope>NUCLEOTIDE SEQUENCE</scope>
    <source>
        <strain evidence="3">HY135</strain>
    </source>
</reference>
<feature type="compositionally biased region" description="Basic and acidic residues" evidence="1">
    <location>
        <begin position="445"/>
        <end position="455"/>
    </location>
</feature>
<feature type="region of interest" description="Disordered" evidence="1">
    <location>
        <begin position="352"/>
        <end position="402"/>
    </location>
</feature>
<sequence>MDGDDDIEVIYESCNNETWKSARDRIKSHYRPVGQSTGFNRSACPSDKSVQAGYGKSEMWRDGGGAVSVLSYPSCSSAMSSASSARVCSLIALTISSSMNLLECSLQEASFASSAATQMDPLAAKVEIIDLVDADDGDTNSVEVLEDSDSTMSGQTVCERRQPSEGDEEDDYMPLFETKNEIVSDEEAEVRELANLSKFSDATTVEIKEQEEDIQVITPPPTKNDVSAAVNRPDSTRSAAEVWREACRSSMSSCSVEEEKPPVFPMFSSAFSTVSECSSLARDVVHMNIGADSRRRSNQSTSPAHDEVSSSSDVIVKLSAMKATDTEGELARAWAETHDLGLDGDEFLDTEDETAESPDTNQMETEIVELTSEKPKKRRDKESKKSHRSDSSRKADSDQRTKHKVSNSIIDFFLLTLKFLENSYQILLVHFQHRQNMFCPYSRPAKTDRKSDSTSKRSKGNHRKRSSSSGSRSTSRPDAQASKRFAAGRSRERPTQRFGYVQSSPLVCKASSAPKAKGLPRYIPVDRKYDFTRWLDAKGELVLHKIKDVATGLVSAPLGCAYDEALDTFVFTRHDSILFSTCEGRILNELTLKGFDRPCAVSVLRPGQALGILDRSNLYLYEHHMRRLSVLATGLNARHRALTYTSCGDFVTVRKVSGQLAVTIFDATNCDTIIASLPYPRADGLPNEQERQPCFADTVGRQIFFTDLRTFTDFLLYLCSEHGTNTLTCVELTKDTLEKVYSRCMQRLPNHRGAEAHQRINPRSLFRFLYMSGVRCDDSGHILVADARAHSLTMLTSNGQFMKKARIADGGSFPYCSSFGVSTSGFLMACDRANNRMILYRIGEETTPENAILTDDVFDRMIGRHGVEDEVRRLKEAAHRFS</sequence>
<comment type="caution">
    <text evidence="2">The sequence shown here is derived from an EMBL/GenBank/DDBJ whole genome shotgun (WGS) entry which is preliminary data.</text>
</comment>
<feature type="compositionally biased region" description="Polar residues" evidence="1">
    <location>
        <begin position="298"/>
        <end position="312"/>
    </location>
</feature>
<feature type="compositionally biased region" description="Basic and acidic residues" evidence="1">
    <location>
        <begin position="380"/>
        <end position="400"/>
    </location>
</feature>
<evidence type="ECO:0000313" key="3">
    <source>
        <dbReference type="Proteomes" id="UP000024635"/>
    </source>
</evidence>
<proteinExistence type="predicted"/>
<dbReference type="EMBL" id="JARK01001511">
    <property type="protein sequence ID" value="EYB94092.1"/>
    <property type="molecule type" value="Genomic_DNA"/>
</dbReference>
<name>A0A016SUM9_9BILA</name>
<dbReference type="PANTHER" id="PTHR40326:SF1">
    <property type="entry name" value="RING-TYPE DOMAIN-CONTAINING PROTEIN-RELATED"/>
    <property type="match status" value="1"/>
</dbReference>
<dbReference type="SUPFAM" id="SSF101898">
    <property type="entry name" value="NHL repeat"/>
    <property type="match status" value="1"/>
</dbReference>
<evidence type="ECO:0000256" key="1">
    <source>
        <dbReference type="SAM" id="MobiDB-lite"/>
    </source>
</evidence>
<dbReference type="STRING" id="53326.A0A016SUM9"/>
<feature type="region of interest" description="Disordered" evidence="1">
    <location>
        <begin position="291"/>
        <end position="312"/>
    </location>
</feature>
<feature type="region of interest" description="Disordered" evidence="1">
    <location>
        <begin position="147"/>
        <end position="170"/>
    </location>
</feature>
<feature type="region of interest" description="Disordered" evidence="1">
    <location>
        <begin position="441"/>
        <end position="494"/>
    </location>
</feature>
<organism evidence="2 3">
    <name type="scientific">Ancylostoma ceylanicum</name>
    <dbReference type="NCBI Taxonomy" id="53326"/>
    <lineage>
        <taxon>Eukaryota</taxon>
        <taxon>Metazoa</taxon>
        <taxon>Ecdysozoa</taxon>
        <taxon>Nematoda</taxon>
        <taxon>Chromadorea</taxon>
        <taxon>Rhabditida</taxon>
        <taxon>Rhabditina</taxon>
        <taxon>Rhabditomorpha</taxon>
        <taxon>Strongyloidea</taxon>
        <taxon>Ancylostomatidae</taxon>
        <taxon>Ancylostomatinae</taxon>
        <taxon>Ancylostoma</taxon>
    </lineage>
</organism>
<dbReference type="AlphaFoldDB" id="A0A016SUM9"/>
<protein>
    <submittedName>
        <fullName evidence="2">Uncharacterized protein</fullName>
    </submittedName>
</protein>
<dbReference type="Proteomes" id="UP000024635">
    <property type="component" value="Unassembled WGS sequence"/>
</dbReference>
<keyword evidence="3" id="KW-1185">Reference proteome</keyword>
<dbReference type="InterPro" id="IPR011042">
    <property type="entry name" value="6-blade_b-propeller_TolB-like"/>
</dbReference>
<evidence type="ECO:0000313" key="2">
    <source>
        <dbReference type="EMBL" id="EYB94092.1"/>
    </source>
</evidence>
<dbReference type="OrthoDB" id="5807155at2759"/>